<proteinExistence type="inferred from homology"/>
<feature type="binding site" evidence="12">
    <location>
        <position position="434"/>
    </location>
    <ligand>
        <name>K(+)</name>
        <dbReference type="ChEBI" id="CHEBI:29103"/>
    </ligand>
</feature>
<evidence type="ECO:0008006" key="16">
    <source>
        <dbReference type="Google" id="ProtNLM"/>
    </source>
</evidence>
<feature type="transmembrane region" description="Helical" evidence="13">
    <location>
        <begin position="272"/>
        <end position="291"/>
    </location>
</feature>
<evidence type="ECO:0000313" key="14">
    <source>
        <dbReference type="EMBL" id="KEJ91629.1"/>
    </source>
</evidence>
<feature type="binding site" evidence="12">
    <location>
        <position position="220"/>
    </location>
    <ligand>
        <name>K(+)</name>
        <dbReference type="ChEBI" id="CHEBI:29103"/>
    </ligand>
</feature>
<dbReference type="EMBL" id="JMKI01000038">
    <property type="protein sequence ID" value="KEJ91629.1"/>
    <property type="molecule type" value="Genomic_DNA"/>
</dbReference>
<evidence type="ECO:0000256" key="3">
    <source>
        <dbReference type="ARBA" id="ARBA00022448"/>
    </source>
</evidence>
<keyword evidence="3" id="KW-0813">Transport</keyword>
<dbReference type="OrthoDB" id="9810952at2"/>
<dbReference type="GO" id="GO:0046872">
    <property type="term" value="F:metal ion binding"/>
    <property type="evidence" value="ECO:0007669"/>
    <property type="project" value="UniProtKB-KW"/>
</dbReference>
<keyword evidence="7 13" id="KW-0812">Transmembrane</keyword>
<feature type="binding site" evidence="12">
    <location>
        <position position="112"/>
    </location>
    <ligand>
        <name>K(+)</name>
        <dbReference type="ChEBI" id="CHEBI:29103"/>
    </ligand>
</feature>
<feature type="transmembrane region" description="Helical" evidence="13">
    <location>
        <begin position="12"/>
        <end position="30"/>
    </location>
</feature>
<organism evidence="14 15">
    <name type="scientific">Synergistes jonesii</name>
    <dbReference type="NCBI Taxonomy" id="2754"/>
    <lineage>
        <taxon>Bacteria</taxon>
        <taxon>Thermotogati</taxon>
        <taxon>Synergistota</taxon>
        <taxon>Synergistia</taxon>
        <taxon>Synergistales</taxon>
        <taxon>Synergistaceae</taxon>
        <taxon>Synergistes</taxon>
    </lineage>
</organism>
<feature type="transmembrane region" description="Helical" evidence="13">
    <location>
        <begin position="456"/>
        <end position="476"/>
    </location>
</feature>
<evidence type="ECO:0000256" key="7">
    <source>
        <dbReference type="ARBA" id="ARBA00022692"/>
    </source>
</evidence>
<accession>A0A073IPH5</accession>
<feature type="transmembrane region" description="Helical" evidence="13">
    <location>
        <begin position="391"/>
        <end position="413"/>
    </location>
</feature>
<dbReference type="Pfam" id="PF02386">
    <property type="entry name" value="TrkH"/>
    <property type="match status" value="1"/>
</dbReference>
<comment type="caution">
    <text evidence="14">The sequence shown here is derived from an EMBL/GenBank/DDBJ whole genome shotgun (WGS) entry which is preliminary data.</text>
</comment>
<evidence type="ECO:0000256" key="2">
    <source>
        <dbReference type="ARBA" id="ARBA00009137"/>
    </source>
</evidence>
<protein>
    <recommendedName>
        <fullName evidence="16">Potassium transporter</fullName>
    </recommendedName>
</protein>
<evidence type="ECO:0000256" key="13">
    <source>
        <dbReference type="SAM" id="Phobius"/>
    </source>
</evidence>
<gene>
    <name evidence="14" type="ORF">EH55_08110</name>
</gene>
<dbReference type="GO" id="GO:0015379">
    <property type="term" value="F:potassium:chloride symporter activity"/>
    <property type="evidence" value="ECO:0007669"/>
    <property type="project" value="InterPro"/>
</dbReference>
<evidence type="ECO:0000256" key="10">
    <source>
        <dbReference type="ARBA" id="ARBA00023065"/>
    </source>
</evidence>
<keyword evidence="10" id="KW-0406">Ion transport</keyword>
<dbReference type="PANTHER" id="PTHR32024:SF2">
    <property type="entry name" value="TRK SYSTEM POTASSIUM UPTAKE PROTEIN TRKG-RELATED"/>
    <property type="match status" value="1"/>
</dbReference>
<dbReference type="AlphaFoldDB" id="A0A073IPH5"/>
<dbReference type="Proteomes" id="UP000027665">
    <property type="component" value="Unassembled WGS sequence"/>
</dbReference>
<evidence type="ECO:0000256" key="11">
    <source>
        <dbReference type="ARBA" id="ARBA00023136"/>
    </source>
</evidence>
<sequence length="483" mass="52273">MNYKIVARFLSILAFTITASLIFPLFWALADGTEDASAFFLSALVGTAISAAFFILGKGAKKEDLGSREAIAGVAFSWVVASLIGCMPYIFSGYIPSFTDAYFEAMSGFTTTGATVMRDIEPVPRGILMWRAQTQWLGGMGIVVLVIAMLPLLGVNMTQLFKAESPGPSLEKTYPRIAEMAVMLWRLYMGLTVVSALLLVAGGMTLYNAIAHTFAAVSTGGFSTHNASVAYYDSAYIDYVLTFVMFIAGANFNLHLAALRGRSFRPYKDSEFHFYTAVALGATLMICAVLLRDGVFKNFFQALRYSLFQVVSIMTTTGFVTADYGKWPMFTQLTLLALMLLGGCAGSTAGAIKCVRFQVVIKESIAELKKMIHPNAVVAIFQSNGTANPSMVASSACFIATFIIIWGVSSLAVSLCGNDIVTSISAVSATLCNVGPGLADVGPVCNFAEQSAFAKWIYTFDMLCGRLELYTVLVLFSRDMWRK</sequence>
<keyword evidence="6" id="KW-0633">Potassium transport</keyword>
<evidence type="ECO:0000256" key="6">
    <source>
        <dbReference type="ARBA" id="ARBA00022538"/>
    </source>
</evidence>
<feature type="transmembrane region" description="Helical" evidence="13">
    <location>
        <begin position="206"/>
        <end position="224"/>
    </location>
</feature>
<evidence type="ECO:0000256" key="9">
    <source>
        <dbReference type="ARBA" id="ARBA00022989"/>
    </source>
</evidence>
<feature type="binding site" evidence="12">
    <location>
        <position position="316"/>
    </location>
    <ligand>
        <name>K(+)</name>
        <dbReference type="ChEBI" id="CHEBI:29103"/>
    </ligand>
</feature>
<dbReference type="GeneID" id="90984196"/>
<feature type="transmembrane region" description="Helical" evidence="13">
    <location>
        <begin position="69"/>
        <end position="91"/>
    </location>
</feature>
<feature type="transmembrane region" description="Helical" evidence="13">
    <location>
        <begin position="236"/>
        <end position="252"/>
    </location>
</feature>
<dbReference type="PANTHER" id="PTHR32024">
    <property type="entry name" value="TRK SYSTEM POTASSIUM UPTAKE PROTEIN TRKG-RELATED"/>
    <property type="match status" value="1"/>
</dbReference>
<keyword evidence="9 13" id="KW-1133">Transmembrane helix</keyword>
<dbReference type="PIRSF" id="PIRSF006247">
    <property type="entry name" value="TrkH"/>
    <property type="match status" value="1"/>
</dbReference>
<dbReference type="InterPro" id="IPR004772">
    <property type="entry name" value="TrkH"/>
</dbReference>
<keyword evidence="5" id="KW-0997">Cell inner membrane</keyword>
<feature type="binding site" evidence="12">
    <location>
        <position position="317"/>
    </location>
    <ligand>
        <name>K(+)</name>
        <dbReference type="ChEBI" id="CHEBI:29103"/>
    </ligand>
</feature>
<comment type="subcellular location">
    <subcellularLocation>
        <location evidence="1">Cell inner membrane</location>
        <topology evidence="1">Multi-pass membrane protein</topology>
    </subcellularLocation>
</comment>
<feature type="transmembrane region" description="Helical" evidence="13">
    <location>
        <begin position="303"/>
        <end position="321"/>
    </location>
</feature>
<feature type="binding site" evidence="12">
    <location>
        <position position="111"/>
    </location>
    <ligand>
        <name>K(+)</name>
        <dbReference type="ChEBI" id="CHEBI:29103"/>
    </ligand>
</feature>
<comment type="similarity">
    <text evidence="2">Belongs to the TrkH potassium transport family.</text>
</comment>
<keyword evidence="8 12" id="KW-0630">Potassium</keyword>
<evidence type="ECO:0000256" key="8">
    <source>
        <dbReference type="ARBA" id="ARBA00022958"/>
    </source>
</evidence>
<keyword evidence="4" id="KW-1003">Cell membrane</keyword>
<reference evidence="14 15" key="1">
    <citation type="submission" date="2014-04" db="EMBL/GenBank/DDBJ databases">
        <title>Draft Genome Sequence of Synergistes jonesii.</title>
        <authorList>
            <person name="Coil D.A."/>
            <person name="Eisen J.A."/>
            <person name="Holland-Moritz H.E."/>
        </authorList>
    </citation>
    <scope>NUCLEOTIDE SEQUENCE [LARGE SCALE GENOMIC DNA]</scope>
    <source>
        <strain evidence="14 15">78-1</strain>
    </source>
</reference>
<keyword evidence="15" id="KW-1185">Reference proteome</keyword>
<dbReference type="InterPro" id="IPR003445">
    <property type="entry name" value="Cat_transpt"/>
</dbReference>
<feature type="transmembrane region" description="Helical" evidence="13">
    <location>
        <begin position="36"/>
        <end position="57"/>
    </location>
</feature>
<dbReference type="GO" id="GO:0005886">
    <property type="term" value="C:plasma membrane"/>
    <property type="evidence" value="ECO:0007669"/>
    <property type="project" value="UniProtKB-SubCell"/>
</dbReference>
<evidence type="ECO:0000256" key="4">
    <source>
        <dbReference type="ARBA" id="ARBA00022475"/>
    </source>
</evidence>
<evidence type="ECO:0000256" key="5">
    <source>
        <dbReference type="ARBA" id="ARBA00022519"/>
    </source>
</evidence>
<dbReference type="RefSeq" id="WP_037977486.1">
    <property type="nucleotide sequence ID" value="NZ_CAMETI010000029.1"/>
</dbReference>
<feature type="transmembrane region" description="Helical" evidence="13">
    <location>
        <begin position="177"/>
        <end position="200"/>
    </location>
</feature>
<dbReference type="eggNOG" id="COG0168">
    <property type="taxonomic scope" value="Bacteria"/>
</dbReference>
<feature type="transmembrane region" description="Helical" evidence="13">
    <location>
        <begin position="136"/>
        <end position="156"/>
    </location>
</feature>
<dbReference type="STRING" id="2754.EH55_08110"/>
<keyword evidence="11 13" id="KW-0472">Membrane</keyword>
<dbReference type="PATRIC" id="fig|2754.20.peg.1712"/>
<evidence type="ECO:0000256" key="12">
    <source>
        <dbReference type="PIRSR" id="PIRSR006247-1"/>
    </source>
</evidence>
<evidence type="ECO:0000313" key="15">
    <source>
        <dbReference type="Proteomes" id="UP000027665"/>
    </source>
</evidence>
<feature type="binding site" evidence="12">
    <location>
        <position position="433"/>
    </location>
    <ligand>
        <name>K(+)</name>
        <dbReference type="ChEBI" id="CHEBI:29103"/>
    </ligand>
</feature>
<name>A0A073IPH5_9BACT</name>
<feature type="transmembrane region" description="Helical" evidence="13">
    <location>
        <begin position="333"/>
        <end position="352"/>
    </location>
</feature>
<keyword evidence="12" id="KW-0479">Metal-binding</keyword>
<evidence type="ECO:0000256" key="1">
    <source>
        <dbReference type="ARBA" id="ARBA00004429"/>
    </source>
</evidence>